<dbReference type="GO" id="GO:0005886">
    <property type="term" value="C:plasma membrane"/>
    <property type="evidence" value="ECO:0007669"/>
    <property type="project" value="UniProtKB-SubCell"/>
</dbReference>
<evidence type="ECO:0000256" key="2">
    <source>
        <dbReference type="ARBA" id="ARBA00022448"/>
    </source>
</evidence>
<evidence type="ECO:0000256" key="1">
    <source>
        <dbReference type="ARBA" id="ARBA00004651"/>
    </source>
</evidence>
<keyword evidence="5 8" id="KW-1133">Transmembrane helix</keyword>
<evidence type="ECO:0000256" key="5">
    <source>
        <dbReference type="ARBA" id="ARBA00022989"/>
    </source>
</evidence>
<evidence type="ECO:0000256" key="6">
    <source>
        <dbReference type="ARBA" id="ARBA00023136"/>
    </source>
</evidence>
<dbReference type="EMBL" id="LT882678">
    <property type="protein sequence ID" value="SMY22280.1"/>
    <property type="molecule type" value="Genomic_DNA"/>
</dbReference>
<reference evidence="10 11" key="1">
    <citation type="submission" date="2016-10" db="EMBL/GenBank/DDBJ databases">
        <authorList>
            <person name="Varghese N."/>
        </authorList>
    </citation>
    <scope>NUCLEOTIDE SEQUENCE [LARGE SCALE GENOMIC DNA]</scope>
</reference>
<evidence type="ECO:0000256" key="3">
    <source>
        <dbReference type="ARBA" id="ARBA00022475"/>
    </source>
</evidence>
<evidence type="ECO:0000259" key="9">
    <source>
        <dbReference type="Pfam" id="PF03600"/>
    </source>
</evidence>
<evidence type="ECO:0000256" key="7">
    <source>
        <dbReference type="SAM" id="MobiDB-lite"/>
    </source>
</evidence>
<dbReference type="Proteomes" id="UP000215453">
    <property type="component" value="Chromosome 3"/>
</dbReference>
<comment type="subcellular location">
    <subcellularLocation>
        <location evidence="1">Cell membrane</location>
        <topology evidence="1">Multi-pass membrane protein</topology>
    </subcellularLocation>
</comment>
<feature type="domain" description="Citrate transporter-like" evidence="9">
    <location>
        <begin position="111"/>
        <end position="367"/>
    </location>
</feature>
<feature type="transmembrane region" description="Helical" evidence="8">
    <location>
        <begin position="349"/>
        <end position="366"/>
    </location>
</feature>
<feature type="transmembrane region" description="Helical" evidence="8">
    <location>
        <begin position="602"/>
        <end position="628"/>
    </location>
</feature>
<proteinExistence type="predicted"/>
<evidence type="ECO:0000256" key="8">
    <source>
        <dbReference type="SAM" id="Phobius"/>
    </source>
</evidence>
<keyword evidence="3" id="KW-1003">Cell membrane</keyword>
<dbReference type="GO" id="GO:0055085">
    <property type="term" value="P:transmembrane transport"/>
    <property type="evidence" value="ECO:0007669"/>
    <property type="project" value="InterPro"/>
</dbReference>
<gene>
    <name evidence="10" type="ORF">ZT1A5_G3719</name>
</gene>
<name>A0A1Y6LFY4_ZYMTR</name>
<feature type="transmembrane region" description="Helical" evidence="8">
    <location>
        <begin position="18"/>
        <end position="37"/>
    </location>
</feature>
<keyword evidence="4 8" id="KW-0812">Transmembrane</keyword>
<dbReference type="PANTHER" id="PTHR43302:SF5">
    <property type="entry name" value="TRANSPORTER ARSB-RELATED"/>
    <property type="match status" value="1"/>
</dbReference>
<dbReference type="PANTHER" id="PTHR43302">
    <property type="entry name" value="TRANSPORTER ARSB-RELATED"/>
    <property type="match status" value="1"/>
</dbReference>
<feature type="transmembrane region" description="Helical" evidence="8">
    <location>
        <begin position="161"/>
        <end position="181"/>
    </location>
</feature>
<evidence type="ECO:0000256" key="4">
    <source>
        <dbReference type="ARBA" id="ARBA00022692"/>
    </source>
</evidence>
<keyword evidence="2" id="KW-0813">Transport</keyword>
<dbReference type="InterPro" id="IPR004680">
    <property type="entry name" value="Cit_transptr-like_dom"/>
</dbReference>
<feature type="transmembrane region" description="Helical" evidence="8">
    <location>
        <begin position="648"/>
        <end position="673"/>
    </location>
</feature>
<protein>
    <recommendedName>
        <fullName evidence="9">Citrate transporter-like domain-containing protein</fullName>
    </recommendedName>
</protein>
<feature type="transmembrane region" description="Helical" evidence="8">
    <location>
        <begin position="519"/>
        <end position="543"/>
    </location>
</feature>
<feature type="region of interest" description="Disordered" evidence="7">
    <location>
        <begin position="373"/>
        <end position="432"/>
    </location>
</feature>
<sequence>MADTVDLDTDRIREWRSIITLIVFVLANLTVLFPFHIPVYLPRQLVSAVVAPLRALRIVPKASAPSAQTKPAIFFVRFMFPVDLLTAPLAADLFLLAIQAIGRKEVHDGTIGANHIAPIDIMAFFITLAYIAISIDASGLIRWLAFKVLQKGGKYGHRLFFYMYCFFFGMACLVGNDPIVLSGTPFLSYLTRAAQNIHNEKAWIYAQFAMANIGSTVLVSSNPTNLVLAGAFGIKFIVYTANVIVPVIATVVLLFPFLLYVLFRGEGLVPKTIQMCELPDEVKMRKPANPNIPLEKPTDDDDDLTALSEILNPYLDRPSAIFGATLMGATLITILVLNAASPSGSEHPVYWVTTPAAAIMFTWDVVRGWKHRDHSRRTARGELQSETTSDEFKMDELPAESKVDSAPDAEFSKDTCPGQALEKETSPPQDDVSSIAMDLRDETEKVPVHEKDCSQTATSKVPSITEAAAASTLSRSAPDAPHEEKTLYSLIVSCWKWARQTFPTATTVLRYLPLKLVPFAFCMFILVEGLVTKGWVAVFAYGWNHWVLKTGVVGAIGGMAFLSVVLCNFAGTNIGTTILLCRVLQSWIQIRHNDGIPISKRMFWATVYSMVIGVNYGAFSTAFSASLAGLLWRDILSRKNIHVRSRDFAWINLPIIAFATIIGCVVLIGQVYITRGTAAYTGMS</sequence>
<dbReference type="Pfam" id="PF03600">
    <property type="entry name" value="CitMHS"/>
    <property type="match status" value="1"/>
</dbReference>
<feature type="transmembrane region" description="Helical" evidence="8">
    <location>
        <begin position="119"/>
        <end position="141"/>
    </location>
</feature>
<dbReference type="AlphaFoldDB" id="A0A1Y6LFY4"/>
<evidence type="ECO:0000313" key="10">
    <source>
        <dbReference type="EMBL" id="SMY22280.1"/>
    </source>
</evidence>
<feature type="transmembrane region" description="Helical" evidence="8">
    <location>
        <begin position="555"/>
        <end position="581"/>
    </location>
</feature>
<organism evidence="10 11">
    <name type="scientific">Zymoseptoria tritici ST99CH_1A5</name>
    <dbReference type="NCBI Taxonomy" id="1276529"/>
    <lineage>
        <taxon>Eukaryota</taxon>
        <taxon>Fungi</taxon>
        <taxon>Dikarya</taxon>
        <taxon>Ascomycota</taxon>
        <taxon>Pezizomycotina</taxon>
        <taxon>Dothideomycetes</taxon>
        <taxon>Dothideomycetidae</taxon>
        <taxon>Mycosphaerellales</taxon>
        <taxon>Mycosphaerellaceae</taxon>
        <taxon>Zymoseptoria</taxon>
    </lineage>
</organism>
<accession>A0A1Y6LFY4</accession>
<feature type="transmembrane region" description="Helical" evidence="8">
    <location>
        <begin position="236"/>
        <end position="263"/>
    </location>
</feature>
<evidence type="ECO:0000313" key="11">
    <source>
        <dbReference type="Proteomes" id="UP000215453"/>
    </source>
</evidence>
<feature type="transmembrane region" description="Helical" evidence="8">
    <location>
        <begin position="320"/>
        <end position="337"/>
    </location>
</feature>
<keyword evidence="6 8" id="KW-0472">Membrane</keyword>
<feature type="compositionally biased region" description="Basic and acidic residues" evidence="7">
    <location>
        <begin position="390"/>
        <end position="413"/>
    </location>
</feature>